<keyword evidence="2" id="KW-1185">Reference proteome</keyword>
<organism evidence="1 2">
    <name type="scientific">Parelaphostrongylus tenuis</name>
    <name type="common">Meningeal worm</name>
    <dbReference type="NCBI Taxonomy" id="148309"/>
    <lineage>
        <taxon>Eukaryota</taxon>
        <taxon>Metazoa</taxon>
        <taxon>Ecdysozoa</taxon>
        <taxon>Nematoda</taxon>
        <taxon>Chromadorea</taxon>
        <taxon>Rhabditida</taxon>
        <taxon>Rhabditina</taxon>
        <taxon>Rhabditomorpha</taxon>
        <taxon>Strongyloidea</taxon>
        <taxon>Metastrongylidae</taxon>
        <taxon>Parelaphostrongylus</taxon>
    </lineage>
</organism>
<evidence type="ECO:0000313" key="2">
    <source>
        <dbReference type="Proteomes" id="UP001196413"/>
    </source>
</evidence>
<dbReference type="EMBL" id="JAHQIW010007107">
    <property type="protein sequence ID" value="KAJ1372217.1"/>
    <property type="molecule type" value="Genomic_DNA"/>
</dbReference>
<dbReference type="Proteomes" id="UP001196413">
    <property type="component" value="Unassembled WGS sequence"/>
</dbReference>
<comment type="caution">
    <text evidence="1">The sequence shown here is derived from an EMBL/GenBank/DDBJ whole genome shotgun (WGS) entry which is preliminary data.</text>
</comment>
<gene>
    <name evidence="1" type="ORF">KIN20_034309</name>
</gene>
<proteinExistence type="predicted"/>
<name>A0AAD5WJ46_PARTN</name>
<sequence>MTDLEPGEPTLCQRLCCCRNVRLKEPPVQFVKSGKLQSTSKPNGYISTAEQTVDGFEDVNLEEPTADRSQARILVGKATNDDLIMNDIMMDEIIGDDKTEDVDTVIEDAISISTDVVEEVDEAELSRLQLQSVSRPSEKQRDCLDDEKTVGCFRNL</sequence>
<evidence type="ECO:0000313" key="1">
    <source>
        <dbReference type="EMBL" id="KAJ1372217.1"/>
    </source>
</evidence>
<dbReference type="AlphaFoldDB" id="A0AAD5WJ46"/>
<accession>A0AAD5WJ46</accession>
<protein>
    <submittedName>
        <fullName evidence="1">Uncharacterized protein</fullName>
    </submittedName>
</protein>
<reference evidence="1" key="1">
    <citation type="submission" date="2021-06" db="EMBL/GenBank/DDBJ databases">
        <title>Parelaphostrongylus tenuis whole genome reference sequence.</title>
        <authorList>
            <person name="Garwood T.J."/>
            <person name="Larsen P.A."/>
            <person name="Fountain-Jones N.M."/>
            <person name="Garbe J.R."/>
            <person name="Macchietto M.G."/>
            <person name="Kania S.A."/>
            <person name="Gerhold R.W."/>
            <person name="Richards J.E."/>
            <person name="Wolf T.M."/>
        </authorList>
    </citation>
    <scope>NUCLEOTIDE SEQUENCE</scope>
    <source>
        <strain evidence="1">MNPRO001-30</strain>
        <tissue evidence="1">Meninges</tissue>
    </source>
</reference>